<dbReference type="AlphaFoldDB" id="A0A6L5Z6A4"/>
<dbReference type="Pfam" id="PF06067">
    <property type="entry name" value="DUF932"/>
    <property type="match status" value="1"/>
</dbReference>
<dbReference type="RefSeq" id="WP_154449572.1">
    <property type="nucleotide sequence ID" value="NZ_WIND01000039.1"/>
</dbReference>
<keyword evidence="2" id="KW-1185">Reference proteome</keyword>
<accession>A0A6L5Z6A4</accession>
<dbReference type="Proteomes" id="UP000474957">
    <property type="component" value="Unassembled WGS sequence"/>
</dbReference>
<reference evidence="1 2" key="1">
    <citation type="submission" date="2019-10" db="EMBL/GenBank/DDBJ databases">
        <title>Cognatihalovulum marinum gen. nov. sp. nov., a new member of the family Rhodobacteraceae isolated from deep seawater of the Northwest Indian Ocean.</title>
        <authorList>
            <person name="Ruan C."/>
            <person name="Wang J."/>
            <person name="Zheng X."/>
            <person name="Song L."/>
            <person name="Zhu Y."/>
            <person name="Huang Y."/>
            <person name="Lu Z."/>
            <person name="Du W."/>
            <person name="Huang L."/>
            <person name="Dai X."/>
        </authorList>
    </citation>
    <scope>NUCLEOTIDE SEQUENCE [LARGE SCALE GENOMIC DNA]</scope>
    <source>
        <strain evidence="1 2">2CG4</strain>
    </source>
</reference>
<dbReference type="InterPro" id="IPR026325">
    <property type="entry name" value="DUF932"/>
</dbReference>
<proteinExistence type="predicted"/>
<evidence type="ECO:0000313" key="1">
    <source>
        <dbReference type="EMBL" id="MSU92083.1"/>
    </source>
</evidence>
<sequence>MKHDLWTWAEDAVDLTPEQHRWRARDVSYYRGPWTRLKAMIPGFELAPFRLAEDAPENRHLRMVVRQPVSQTEQPIPIGTVSPSYSLAPHGAVAELCYEGLVRCGVERDEVRPELGLSELGEWMNLRLILPERFSMKEGSGEETALRLECFNSVDGSSRLVIVFGWLRFVCANGLIIGETMIEIRERHDGSLALDEIPNRIEAAFRKAEEDRVTRLALQQHSVHEDALVKWVDGPVSKAWGKKAAARVLHICRSGRDAELDDPFAPGEASEKPLRALAPVAGSAIPAKSAFDVMHAMSFVATGRRDAIEQQKMLRELDRLLNVLQTREAA</sequence>
<organism evidence="1 2">
    <name type="scientific">Halovulum marinum</name>
    <dbReference type="NCBI Taxonomy" id="2662447"/>
    <lineage>
        <taxon>Bacteria</taxon>
        <taxon>Pseudomonadati</taxon>
        <taxon>Pseudomonadota</taxon>
        <taxon>Alphaproteobacteria</taxon>
        <taxon>Rhodobacterales</taxon>
        <taxon>Paracoccaceae</taxon>
        <taxon>Halovulum</taxon>
    </lineage>
</organism>
<comment type="caution">
    <text evidence="1">The sequence shown here is derived from an EMBL/GenBank/DDBJ whole genome shotgun (WGS) entry which is preliminary data.</text>
</comment>
<dbReference type="EMBL" id="WIND01000039">
    <property type="protein sequence ID" value="MSU92083.1"/>
    <property type="molecule type" value="Genomic_DNA"/>
</dbReference>
<protein>
    <submittedName>
        <fullName evidence="1">DUF932 domain-containing protein</fullName>
    </submittedName>
</protein>
<name>A0A6L5Z6A4_9RHOB</name>
<gene>
    <name evidence="1" type="ORF">GE300_21280</name>
</gene>
<evidence type="ECO:0000313" key="2">
    <source>
        <dbReference type="Proteomes" id="UP000474957"/>
    </source>
</evidence>